<dbReference type="AlphaFoldDB" id="A0A3M7S511"/>
<sequence>MRSFDEYLRFANARNLFLKTFYSISEKLNQYLYNSDDENLDFDFKFNFFEVKSGPEFTLLSLEVVDDWLLANVQSPTTSNDQKVQKSTNGQKLPTTINTKSKNIKNFLTECKISLIISLPCKLLHSLTVKNNYTFNR</sequence>
<evidence type="ECO:0000313" key="2">
    <source>
        <dbReference type="Proteomes" id="UP000276133"/>
    </source>
</evidence>
<keyword evidence="2" id="KW-1185">Reference proteome</keyword>
<reference evidence="1 2" key="1">
    <citation type="journal article" date="2018" name="Sci. Rep.">
        <title>Genomic signatures of local adaptation to the degree of environmental predictability in rotifers.</title>
        <authorList>
            <person name="Franch-Gras L."/>
            <person name="Hahn C."/>
            <person name="Garcia-Roger E.M."/>
            <person name="Carmona M.J."/>
            <person name="Serra M."/>
            <person name="Gomez A."/>
        </authorList>
    </citation>
    <scope>NUCLEOTIDE SEQUENCE [LARGE SCALE GENOMIC DNA]</scope>
    <source>
        <strain evidence="1">HYR1</strain>
    </source>
</reference>
<proteinExistence type="predicted"/>
<dbReference type="Proteomes" id="UP000276133">
    <property type="component" value="Unassembled WGS sequence"/>
</dbReference>
<evidence type="ECO:0000313" key="1">
    <source>
        <dbReference type="EMBL" id="RNA30769.1"/>
    </source>
</evidence>
<dbReference type="EMBL" id="REGN01002046">
    <property type="protein sequence ID" value="RNA30769.1"/>
    <property type="molecule type" value="Genomic_DNA"/>
</dbReference>
<gene>
    <name evidence="1" type="ORF">BpHYR1_048687</name>
</gene>
<accession>A0A3M7S511</accession>
<name>A0A3M7S511_BRAPC</name>
<organism evidence="1 2">
    <name type="scientific">Brachionus plicatilis</name>
    <name type="common">Marine rotifer</name>
    <name type="synonym">Brachionus muelleri</name>
    <dbReference type="NCBI Taxonomy" id="10195"/>
    <lineage>
        <taxon>Eukaryota</taxon>
        <taxon>Metazoa</taxon>
        <taxon>Spiralia</taxon>
        <taxon>Gnathifera</taxon>
        <taxon>Rotifera</taxon>
        <taxon>Eurotatoria</taxon>
        <taxon>Monogononta</taxon>
        <taxon>Pseudotrocha</taxon>
        <taxon>Ploima</taxon>
        <taxon>Brachionidae</taxon>
        <taxon>Brachionus</taxon>
    </lineage>
</organism>
<comment type="caution">
    <text evidence="1">The sequence shown here is derived from an EMBL/GenBank/DDBJ whole genome shotgun (WGS) entry which is preliminary data.</text>
</comment>
<protein>
    <submittedName>
        <fullName evidence="1">Uncharacterized protein</fullName>
    </submittedName>
</protein>